<keyword evidence="1" id="KW-1133">Transmembrane helix</keyword>
<feature type="non-terminal residue" evidence="3">
    <location>
        <position position="285"/>
    </location>
</feature>
<dbReference type="InterPro" id="IPR052782">
    <property type="entry name" value="Oocyte-zygote_transition_reg"/>
</dbReference>
<dbReference type="Gene3D" id="3.90.190.10">
    <property type="entry name" value="Protein tyrosine phosphatase superfamily"/>
    <property type="match status" value="1"/>
</dbReference>
<feature type="non-terminal residue" evidence="3">
    <location>
        <position position="1"/>
    </location>
</feature>
<dbReference type="SMART" id="SM00404">
    <property type="entry name" value="PTPc_motif"/>
    <property type="match status" value="1"/>
</dbReference>
<dbReference type="EMBL" id="CATQJA010001224">
    <property type="protein sequence ID" value="CAJ0566372.1"/>
    <property type="molecule type" value="Genomic_DNA"/>
</dbReference>
<gene>
    <name evidence="3" type="ORF">MSPICULIGERA_LOCUS4978</name>
</gene>
<dbReference type="InterPro" id="IPR003595">
    <property type="entry name" value="Tyr_Pase_cat"/>
</dbReference>
<evidence type="ECO:0000259" key="2">
    <source>
        <dbReference type="PROSITE" id="PS50055"/>
    </source>
</evidence>
<name>A0AA36CDD4_9BILA</name>
<dbReference type="InterPro" id="IPR029021">
    <property type="entry name" value="Prot-tyrosine_phosphatase-like"/>
</dbReference>
<proteinExistence type="predicted"/>
<dbReference type="SMART" id="SM00194">
    <property type="entry name" value="PTPc"/>
    <property type="match status" value="1"/>
</dbReference>
<comment type="caution">
    <text evidence="3">The sequence shown here is derived from an EMBL/GenBank/DDBJ whole genome shotgun (WGS) entry which is preliminary data.</text>
</comment>
<evidence type="ECO:0000313" key="4">
    <source>
        <dbReference type="Proteomes" id="UP001177023"/>
    </source>
</evidence>
<dbReference type="PANTHER" id="PTHR46163">
    <property type="entry name" value="TYROSINE-PROTEIN PHOSPHATASE-RELATED"/>
    <property type="match status" value="1"/>
</dbReference>
<dbReference type="Pfam" id="PF00102">
    <property type="entry name" value="Y_phosphatase"/>
    <property type="match status" value="1"/>
</dbReference>
<dbReference type="PROSITE" id="PS50055">
    <property type="entry name" value="TYR_PHOSPHATASE_PTP"/>
    <property type="match status" value="1"/>
</dbReference>
<dbReference type="SUPFAM" id="SSF52799">
    <property type="entry name" value="(Phosphotyrosine protein) phosphatases II"/>
    <property type="match status" value="1"/>
</dbReference>
<keyword evidence="1" id="KW-0472">Membrane</keyword>
<dbReference type="InterPro" id="IPR000242">
    <property type="entry name" value="PTP_cat"/>
</dbReference>
<feature type="domain" description="Tyrosine-protein phosphatase" evidence="2">
    <location>
        <begin position="31"/>
        <end position="267"/>
    </location>
</feature>
<dbReference type="CDD" id="cd00047">
    <property type="entry name" value="PTPc"/>
    <property type="match status" value="1"/>
</dbReference>
<dbReference type="GO" id="GO:0004725">
    <property type="term" value="F:protein tyrosine phosphatase activity"/>
    <property type="evidence" value="ECO:0007669"/>
    <property type="project" value="InterPro"/>
</dbReference>
<dbReference type="AlphaFoldDB" id="A0AA36CDD4"/>
<evidence type="ECO:0000313" key="3">
    <source>
        <dbReference type="EMBL" id="CAJ0566372.1"/>
    </source>
</evidence>
<keyword evidence="4" id="KW-1185">Reference proteome</keyword>
<dbReference type="PRINTS" id="PR00700">
    <property type="entry name" value="PRTYPHPHTASE"/>
</dbReference>
<protein>
    <recommendedName>
        <fullName evidence="2">Tyrosine-protein phosphatase domain-containing protein</fullName>
    </recommendedName>
</protein>
<reference evidence="3" key="1">
    <citation type="submission" date="2023-06" db="EMBL/GenBank/DDBJ databases">
        <authorList>
            <person name="Delattre M."/>
        </authorList>
    </citation>
    <scope>NUCLEOTIDE SEQUENCE</scope>
    <source>
        <strain evidence="3">AF72</strain>
    </source>
</reference>
<feature type="transmembrane region" description="Helical" evidence="1">
    <location>
        <begin position="245"/>
        <end position="268"/>
    </location>
</feature>
<sequence>AAKDAWVWHRITSVAPGNALVWEKYKRGLPVPYTIYPCLDATRVHVKEANNPDGFYHANWIRPPNSDQQYILAQSPNQTNSEDFWAMVFQERVTCIMLIRHAQEKEDWKAYYPAEEGETKCLGRYEVVNVATGKFNFRLGKNWEVAARHLLVTKDDGGEPLEVTHLHVLNWEKYDCPRVWHELSELLVYLRDVKSVRTMLVHDEPFTGRSDTVVLLATMIDHMDTLGERTDLEAMKRGTFERLCLGRAYAIGSLAQFIFCCGVMQLYFWERYGQVPDNHVDYPRL</sequence>
<dbReference type="Proteomes" id="UP001177023">
    <property type="component" value="Unassembled WGS sequence"/>
</dbReference>
<organism evidence="3 4">
    <name type="scientific">Mesorhabditis spiculigera</name>
    <dbReference type="NCBI Taxonomy" id="96644"/>
    <lineage>
        <taxon>Eukaryota</taxon>
        <taxon>Metazoa</taxon>
        <taxon>Ecdysozoa</taxon>
        <taxon>Nematoda</taxon>
        <taxon>Chromadorea</taxon>
        <taxon>Rhabditida</taxon>
        <taxon>Rhabditina</taxon>
        <taxon>Rhabditomorpha</taxon>
        <taxon>Rhabditoidea</taxon>
        <taxon>Rhabditidae</taxon>
        <taxon>Mesorhabditinae</taxon>
        <taxon>Mesorhabditis</taxon>
    </lineage>
</organism>
<accession>A0AA36CDD4</accession>
<keyword evidence="1" id="KW-0812">Transmembrane</keyword>
<evidence type="ECO:0000256" key="1">
    <source>
        <dbReference type="SAM" id="Phobius"/>
    </source>
</evidence>